<evidence type="ECO:0000313" key="1">
    <source>
        <dbReference type="EMBL" id="KAK3716128.1"/>
    </source>
</evidence>
<comment type="caution">
    <text evidence="1">The sequence shown here is derived from an EMBL/GenBank/DDBJ whole genome shotgun (WGS) entry which is preliminary data.</text>
</comment>
<sequence length="639" mass="68870">MSGRSTLAVLACLSGPLFASAEVILDTFDITTYETRTDCNPEDDSSYRIYTGINNKVCQPIGPGATSGDVTNLTNQCQEYIHGGTSNQECSYTVWVAHGVLYQYTEGIEYCNVYVADDCTGDPLGLNLEEIPDAGLCEPFAGGFSSFLCAFSNEKTSNELTELGDPMNPASTSGAILPVTKGPSRTTTILLKINGTMQSCSEAWNDFVNQWQNHESVEDQDDFDQPNDGDQSLTDFMANYFHVAPAPSCGHIDDNCDATITCGQDGTAPAGYIIMNSVFNLHRQYDNFWNGLEAAQGDITNEYKAFSDAFNPILSTVKEQKQALDAILLVLPFFGDNSNTLGVVKDTTNALITFGIAYSRDGISSDAQTVIQNDVENYMVGIIKSMQTAIETTVENMFTPPSDWTPLYDAISNGKLFSGESAVDGVSDYAGDTKKLIYASTLSYMWRPGGEAGMAWIATADGMPTNDSLAGCDKFLPSEGYGENADWFVSPDTNAVARFCDGDQAYWILYNTMDASICLNKRIDGSGTPTPAESCEDEDNVVVGQPFGIENLDGEAFSGLSVDIMGLNAVNAWKANGNANGWAVPDLTNVNDIDAISDATIETVRGLVNIPVCSFEDMRAATEGDVWNTLGNANWPCPA</sequence>
<dbReference type="Proteomes" id="UP001281147">
    <property type="component" value="Unassembled WGS sequence"/>
</dbReference>
<keyword evidence="2" id="KW-1185">Reference proteome</keyword>
<name>A0ACC3NFJ1_9PEZI</name>
<evidence type="ECO:0000313" key="2">
    <source>
        <dbReference type="Proteomes" id="UP001281147"/>
    </source>
</evidence>
<protein>
    <submittedName>
        <fullName evidence="1">Uncharacterized protein</fullName>
    </submittedName>
</protein>
<gene>
    <name evidence="1" type="ORF">LTR37_006573</name>
</gene>
<reference evidence="1" key="1">
    <citation type="submission" date="2023-07" db="EMBL/GenBank/DDBJ databases">
        <title>Black Yeasts Isolated from many extreme environments.</title>
        <authorList>
            <person name="Coleine C."/>
            <person name="Stajich J.E."/>
            <person name="Selbmann L."/>
        </authorList>
    </citation>
    <scope>NUCLEOTIDE SEQUENCE</scope>
    <source>
        <strain evidence="1">CCFEE 5714</strain>
    </source>
</reference>
<proteinExistence type="predicted"/>
<accession>A0ACC3NFJ1</accession>
<dbReference type="EMBL" id="JAUTXU010000044">
    <property type="protein sequence ID" value="KAK3716128.1"/>
    <property type="molecule type" value="Genomic_DNA"/>
</dbReference>
<organism evidence="1 2">
    <name type="scientific">Vermiconidia calcicola</name>
    <dbReference type="NCBI Taxonomy" id="1690605"/>
    <lineage>
        <taxon>Eukaryota</taxon>
        <taxon>Fungi</taxon>
        <taxon>Dikarya</taxon>
        <taxon>Ascomycota</taxon>
        <taxon>Pezizomycotina</taxon>
        <taxon>Dothideomycetes</taxon>
        <taxon>Dothideomycetidae</taxon>
        <taxon>Mycosphaerellales</taxon>
        <taxon>Extremaceae</taxon>
        <taxon>Vermiconidia</taxon>
    </lineage>
</organism>